<evidence type="ECO:0000256" key="2">
    <source>
        <dbReference type="ARBA" id="ARBA00009810"/>
    </source>
</evidence>
<dbReference type="Gene3D" id="2.170.130.10">
    <property type="entry name" value="TonB-dependent receptor, plug domain"/>
    <property type="match status" value="1"/>
</dbReference>
<dbReference type="InterPro" id="IPR036942">
    <property type="entry name" value="Beta-barrel_TonB_sf"/>
</dbReference>
<dbReference type="KEGG" id="cpra:CPter91_2386"/>
<keyword evidence="3 10" id="KW-0813">Transport</keyword>
<evidence type="ECO:0000256" key="7">
    <source>
        <dbReference type="ARBA" id="ARBA00023136"/>
    </source>
</evidence>
<dbReference type="STRING" id="279113.CPter91_2386"/>
<evidence type="ECO:0000313" key="14">
    <source>
        <dbReference type="EMBL" id="AMP04745.1"/>
    </source>
</evidence>
<gene>
    <name evidence="14" type="ORF">CPter91_2386</name>
</gene>
<dbReference type="InterPro" id="IPR012910">
    <property type="entry name" value="Plug_dom"/>
</dbReference>
<dbReference type="PANTHER" id="PTHR30069:SF49">
    <property type="entry name" value="OUTER MEMBRANE PROTEIN C"/>
    <property type="match status" value="1"/>
</dbReference>
<dbReference type="AlphaFoldDB" id="A0A127Q4J4"/>
<dbReference type="InterPro" id="IPR039426">
    <property type="entry name" value="TonB-dep_rcpt-like"/>
</dbReference>
<keyword evidence="8 14" id="KW-0675">Receptor</keyword>
<dbReference type="GO" id="GO:0009279">
    <property type="term" value="C:cell outer membrane"/>
    <property type="evidence" value="ECO:0007669"/>
    <property type="project" value="UniProtKB-SubCell"/>
</dbReference>
<dbReference type="SUPFAM" id="SSF56935">
    <property type="entry name" value="Porins"/>
    <property type="match status" value="1"/>
</dbReference>
<dbReference type="GO" id="GO:0044718">
    <property type="term" value="P:siderophore transmembrane transport"/>
    <property type="evidence" value="ECO:0007669"/>
    <property type="project" value="TreeGrafter"/>
</dbReference>
<evidence type="ECO:0000256" key="9">
    <source>
        <dbReference type="ARBA" id="ARBA00023237"/>
    </source>
</evidence>
<sequence>MSTLTAGAIAGEVAPNDVLLPTVVITAAQETSPLTIVVDPKAPRQPIPASDGADYLKTIPGFSAVRNGGTNGDPVLRGMFGSRINILNDGTTILGACPGRMDAPTSYISPESYDKLTVIKGPQSVIWGPGASAGTVLFERETAPFSATDNPVRFDGGLTAGSYGRNEQRADLTVGTPAVYTRITANHAQADDYQDGNRQTVASRWDKWNVDAALGFTPDANTLLELNAGIGDGSAAYAGRGMDGASFKRHSFNAKFEKRNLSQHVAKLEAIAYYNYADHLMDNYTLRKPDPNAGMMNMPMASEVDRRTVGARIAATLEWGDTLSLVTGVDMQQNAHRVRSGMGINTYSRNPWNKDAAFSNIGVFGEATWSVASRQRLIGGMRIDYATAKDDRNTLGQGMMAMPNPTADTERRVTLPSGFIRHEYDLPSKAVTLYAGLGHAERFPDYWELFSPNLAPTGSVNAFAGIRPEKTTQLDIGAQYKAGAWQGWASAYLGVINDYILFSYLPGPMGGKSQANNVDAQIMGGELGASYDFASHWKMESSLAYAWGRNRSDGKALPQMPPLDTRLSLSYNDGRWSYGALWRLVSAQNRIAVNDGNVVGKDFGPTAGFGVFSINGAYALSKSVQIVAGVDNVFNKAYAEHLNLAGNTGFGYAANTAINDQGRSAWLKLAVKY</sequence>
<evidence type="ECO:0000256" key="8">
    <source>
        <dbReference type="ARBA" id="ARBA00023170"/>
    </source>
</evidence>
<evidence type="ECO:0000256" key="5">
    <source>
        <dbReference type="ARBA" id="ARBA00022692"/>
    </source>
</evidence>
<evidence type="ECO:0000259" key="13">
    <source>
        <dbReference type="Pfam" id="PF07715"/>
    </source>
</evidence>
<proteinExistence type="inferred from homology"/>
<dbReference type="PATRIC" id="fig|279113.9.peg.2357"/>
<evidence type="ECO:0000259" key="12">
    <source>
        <dbReference type="Pfam" id="PF00593"/>
    </source>
</evidence>
<feature type="domain" description="TonB-dependent receptor plug" evidence="13">
    <location>
        <begin position="37"/>
        <end position="135"/>
    </location>
</feature>
<reference evidence="14 15" key="1">
    <citation type="submission" date="2015-11" db="EMBL/GenBank/DDBJ databases">
        <title>Exploring the genomic traits of fungus-feeding bacterial genus Collimonas.</title>
        <authorList>
            <person name="Song C."/>
            <person name="Schmidt R."/>
            <person name="de Jager V."/>
            <person name="Krzyzanowska D."/>
            <person name="Jongedijk E."/>
            <person name="Cankar K."/>
            <person name="Beekwilder J."/>
            <person name="van Veen A."/>
            <person name="de Boer W."/>
            <person name="van Veen J.A."/>
            <person name="Garbeva P."/>
        </authorList>
    </citation>
    <scope>NUCLEOTIDE SEQUENCE [LARGE SCALE GENOMIC DNA]</scope>
    <source>
        <strain evidence="14 15">Ter91</strain>
    </source>
</reference>
<dbReference type="EMBL" id="CP013234">
    <property type="protein sequence ID" value="AMP04745.1"/>
    <property type="molecule type" value="Genomic_DNA"/>
</dbReference>
<dbReference type="InterPro" id="IPR037066">
    <property type="entry name" value="Plug_dom_sf"/>
</dbReference>
<organism evidence="14 15">
    <name type="scientific">Collimonas pratensis</name>
    <dbReference type="NCBI Taxonomy" id="279113"/>
    <lineage>
        <taxon>Bacteria</taxon>
        <taxon>Pseudomonadati</taxon>
        <taxon>Pseudomonadota</taxon>
        <taxon>Betaproteobacteria</taxon>
        <taxon>Burkholderiales</taxon>
        <taxon>Oxalobacteraceae</taxon>
        <taxon>Collimonas</taxon>
    </lineage>
</organism>
<accession>A0A127Q4J4</accession>
<evidence type="ECO:0000256" key="1">
    <source>
        <dbReference type="ARBA" id="ARBA00004571"/>
    </source>
</evidence>
<evidence type="ECO:0000256" key="10">
    <source>
        <dbReference type="PROSITE-ProRule" id="PRU01360"/>
    </source>
</evidence>
<feature type="domain" description="TonB-dependent receptor-like beta-barrel" evidence="12">
    <location>
        <begin position="189"/>
        <end position="633"/>
    </location>
</feature>
<dbReference type="CDD" id="cd01347">
    <property type="entry name" value="ligand_gated_channel"/>
    <property type="match status" value="1"/>
</dbReference>
<evidence type="ECO:0000256" key="6">
    <source>
        <dbReference type="ARBA" id="ARBA00023077"/>
    </source>
</evidence>
<dbReference type="InterPro" id="IPR010100">
    <property type="entry name" value="TonB-dep_Cu_rcpt"/>
</dbReference>
<keyword evidence="5 10" id="KW-0812">Transmembrane</keyword>
<keyword evidence="4 10" id="KW-1134">Transmembrane beta strand</keyword>
<dbReference type="PANTHER" id="PTHR30069">
    <property type="entry name" value="TONB-DEPENDENT OUTER MEMBRANE RECEPTOR"/>
    <property type="match status" value="1"/>
</dbReference>
<keyword evidence="7 10" id="KW-0472">Membrane</keyword>
<evidence type="ECO:0000313" key="15">
    <source>
        <dbReference type="Proteomes" id="UP000074561"/>
    </source>
</evidence>
<dbReference type="GO" id="GO:0015344">
    <property type="term" value="F:siderophore uptake transmembrane transporter activity"/>
    <property type="evidence" value="ECO:0007669"/>
    <property type="project" value="TreeGrafter"/>
</dbReference>
<evidence type="ECO:0000256" key="11">
    <source>
        <dbReference type="RuleBase" id="RU003357"/>
    </source>
</evidence>
<dbReference type="InterPro" id="IPR000531">
    <property type="entry name" value="Beta-barrel_TonB"/>
</dbReference>
<keyword evidence="9 10" id="KW-0998">Cell outer membrane</keyword>
<keyword evidence="6 11" id="KW-0798">TonB box</keyword>
<dbReference type="Pfam" id="PF00593">
    <property type="entry name" value="TonB_dep_Rec_b-barrel"/>
    <property type="match status" value="1"/>
</dbReference>
<name>A0A127Q4J4_9BURK</name>
<evidence type="ECO:0000256" key="3">
    <source>
        <dbReference type="ARBA" id="ARBA00022448"/>
    </source>
</evidence>
<comment type="subcellular location">
    <subcellularLocation>
        <location evidence="1 10">Cell outer membrane</location>
        <topology evidence="1 10">Multi-pass membrane protein</topology>
    </subcellularLocation>
</comment>
<dbReference type="NCBIfam" id="TIGR01778">
    <property type="entry name" value="TonB-copper"/>
    <property type="match status" value="1"/>
</dbReference>
<protein>
    <submittedName>
        <fullName evidence="14">TonB-dependent copper receptor</fullName>
    </submittedName>
</protein>
<dbReference type="Proteomes" id="UP000074561">
    <property type="component" value="Chromosome"/>
</dbReference>
<dbReference type="PROSITE" id="PS52016">
    <property type="entry name" value="TONB_DEPENDENT_REC_3"/>
    <property type="match status" value="1"/>
</dbReference>
<comment type="similarity">
    <text evidence="2 10 11">Belongs to the TonB-dependent receptor family.</text>
</comment>
<evidence type="ECO:0000256" key="4">
    <source>
        <dbReference type="ARBA" id="ARBA00022452"/>
    </source>
</evidence>
<dbReference type="Gene3D" id="2.40.170.20">
    <property type="entry name" value="TonB-dependent receptor, beta-barrel domain"/>
    <property type="match status" value="1"/>
</dbReference>
<dbReference type="Pfam" id="PF07715">
    <property type="entry name" value="Plug"/>
    <property type="match status" value="1"/>
</dbReference>